<reference evidence="1" key="2">
    <citation type="journal article" date="2015" name="Fish Shellfish Immunol.">
        <title>Early steps in the European eel (Anguilla anguilla)-Vibrio vulnificus interaction in the gills: Role of the RtxA13 toxin.</title>
        <authorList>
            <person name="Callol A."/>
            <person name="Pajuelo D."/>
            <person name="Ebbesson L."/>
            <person name="Teles M."/>
            <person name="MacKenzie S."/>
            <person name="Amaro C."/>
        </authorList>
    </citation>
    <scope>NUCLEOTIDE SEQUENCE</scope>
</reference>
<organism evidence="1">
    <name type="scientific">Anguilla anguilla</name>
    <name type="common">European freshwater eel</name>
    <name type="synonym">Muraena anguilla</name>
    <dbReference type="NCBI Taxonomy" id="7936"/>
    <lineage>
        <taxon>Eukaryota</taxon>
        <taxon>Metazoa</taxon>
        <taxon>Chordata</taxon>
        <taxon>Craniata</taxon>
        <taxon>Vertebrata</taxon>
        <taxon>Euteleostomi</taxon>
        <taxon>Actinopterygii</taxon>
        <taxon>Neopterygii</taxon>
        <taxon>Teleostei</taxon>
        <taxon>Anguilliformes</taxon>
        <taxon>Anguillidae</taxon>
        <taxon>Anguilla</taxon>
    </lineage>
</organism>
<name>A0A0E9R9R8_ANGAN</name>
<sequence length="26" mass="3083">MVLDALFQIYDWSLIKQIVLINTNQC</sequence>
<evidence type="ECO:0000313" key="1">
    <source>
        <dbReference type="EMBL" id="JAH25824.1"/>
    </source>
</evidence>
<accession>A0A0E9R9R8</accession>
<dbReference type="AlphaFoldDB" id="A0A0E9R9R8"/>
<proteinExistence type="predicted"/>
<reference evidence="1" key="1">
    <citation type="submission" date="2014-11" db="EMBL/GenBank/DDBJ databases">
        <authorList>
            <person name="Amaro Gonzalez C."/>
        </authorList>
    </citation>
    <scope>NUCLEOTIDE SEQUENCE</scope>
</reference>
<protein>
    <submittedName>
        <fullName evidence="1">Uncharacterized protein</fullName>
    </submittedName>
</protein>
<dbReference type="EMBL" id="GBXM01082753">
    <property type="protein sequence ID" value="JAH25824.1"/>
    <property type="molecule type" value="Transcribed_RNA"/>
</dbReference>